<evidence type="ECO:0000256" key="2">
    <source>
        <dbReference type="ARBA" id="ARBA00022692"/>
    </source>
</evidence>
<feature type="region of interest" description="Disordered" evidence="5">
    <location>
        <begin position="1"/>
        <end position="37"/>
    </location>
</feature>
<evidence type="ECO:0000256" key="1">
    <source>
        <dbReference type="ARBA" id="ARBA00004141"/>
    </source>
</evidence>
<proteinExistence type="predicted"/>
<name>A0A433SUT4_ELYCH</name>
<dbReference type="PANTHER" id="PTHR13659">
    <property type="entry name" value="AUTOSOMAL HIGHLY CONSERVED PROTEIN"/>
    <property type="match status" value="1"/>
</dbReference>
<feature type="domain" description="RDD" evidence="7">
    <location>
        <begin position="145"/>
        <end position="255"/>
    </location>
</feature>
<sequence>MATINGDRSNQTEDNSSENQANSFPTGTEPQNPTRPTYKNAREYAQALRPWLCQYYSAYAMHSVAASCAMQMQAMSQFAYSNSMNNNYCSAAPSTFLRSRNDPYASRRPHIQLNGAVPQTNQQNTQVRQGAGDQPQETQGVVLRVPTFWKRVVAELIDFTFLFYIKMTVSFFLMTELSLDHISFIASDDIFDSFNDLDYDRAFAITFEVIALEIINRVLITIFETMCICRVVGGGVALGATPGKRMMGLRVVSCDNLVAIDNERVRVAPAGNVSFKNAFLRSVIKNFTIAFFLPACLTLFFFKHNRTAYDVVSHTIVVEDRV</sequence>
<evidence type="ECO:0000256" key="5">
    <source>
        <dbReference type="SAM" id="MobiDB-lite"/>
    </source>
</evidence>
<dbReference type="OrthoDB" id="10061042at2759"/>
<evidence type="ECO:0000256" key="6">
    <source>
        <dbReference type="SAM" id="Phobius"/>
    </source>
</evidence>
<gene>
    <name evidence="8" type="ORF">EGW08_019191</name>
</gene>
<dbReference type="InterPro" id="IPR039871">
    <property type="entry name" value="FAM8A1"/>
</dbReference>
<feature type="transmembrane region" description="Helical" evidence="6">
    <location>
        <begin position="283"/>
        <end position="302"/>
    </location>
</feature>
<keyword evidence="9" id="KW-1185">Reference proteome</keyword>
<dbReference type="STRING" id="188477.A0A433SUT4"/>
<keyword evidence="3 6" id="KW-1133">Transmembrane helix</keyword>
<dbReference type="Proteomes" id="UP000271974">
    <property type="component" value="Unassembled WGS sequence"/>
</dbReference>
<protein>
    <recommendedName>
        <fullName evidence="7">RDD domain-containing protein</fullName>
    </recommendedName>
</protein>
<dbReference type="EMBL" id="RQTK01000982">
    <property type="protein sequence ID" value="RUS73053.1"/>
    <property type="molecule type" value="Genomic_DNA"/>
</dbReference>
<comment type="subcellular location">
    <subcellularLocation>
        <location evidence="1">Membrane</location>
        <topology evidence="1">Multi-pass membrane protein</topology>
    </subcellularLocation>
</comment>
<dbReference type="InterPro" id="IPR010432">
    <property type="entry name" value="RDD"/>
</dbReference>
<keyword evidence="2 6" id="KW-0812">Transmembrane</keyword>
<evidence type="ECO:0000256" key="4">
    <source>
        <dbReference type="ARBA" id="ARBA00023136"/>
    </source>
</evidence>
<dbReference type="AlphaFoldDB" id="A0A433SUT4"/>
<evidence type="ECO:0000256" key="3">
    <source>
        <dbReference type="ARBA" id="ARBA00022989"/>
    </source>
</evidence>
<dbReference type="GO" id="GO:0016020">
    <property type="term" value="C:membrane"/>
    <property type="evidence" value="ECO:0007669"/>
    <property type="project" value="UniProtKB-SubCell"/>
</dbReference>
<evidence type="ECO:0000313" key="9">
    <source>
        <dbReference type="Proteomes" id="UP000271974"/>
    </source>
</evidence>
<evidence type="ECO:0000313" key="8">
    <source>
        <dbReference type="EMBL" id="RUS73053.1"/>
    </source>
</evidence>
<dbReference type="PANTHER" id="PTHR13659:SF5">
    <property type="entry name" value="PROTEIN FAM8A1"/>
    <property type="match status" value="1"/>
</dbReference>
<accession>A0A433SUT4</accession>
<comment type="caution">
    <text evidence="8">The sequence shown here is derived from an EMBL/GenBank/DDBJ whole genome shotgun (WGS) entry which is preliminary data.</text>
</comment>
<reference evidence="8 9" key="1">
    <citation type="submission" date="2019-01" db="EMBL/GenBank/DDBJ databases">
        <title>A draft genome assembly of the solar-powered sea slug Elysia chlorotica.</title>
        <authorList>
            <person name="Cai H."/>
            <person name="Li Q."/>
            <person name="Fang X."/>
            <person name="Li J."/>
            <person name="Curtis N.E."/>
            <person name="Altenburger A."/>
            <person name="Shibata T."/>
            <person name="Feng M."/>
            <person name="Maeda T."/>
            <person name="Schwartz J.A."/>
            <person name="Shigenobu S."/>
            <person name="Lundholm N."/>
            <person name="Nishiyama T."/>
            <person name="Yang H."/>
            <person name="Hasebe M."/>
            <person name="Li S."/>
            <person name="Pierce S.K."/>
            <person name="Wang J."/>
        </authorList>
    </citation>
    <scope>NUCLEOTIDE SEQUENCE [LARGE SCALE GENOMIC DNA]</scope>
    <source>
        <strain evidence="8">EC2010</strain>
        <tissue evidence="8">Whole organism of an adult</tissue>
    </source>
</reference>
<evidence type="ECO:0000259" key="7">
    <source>
        <dbReference type="Pfam" id="PF06271"/>
    </source>
</evidence>
<organism evidence="8 9">
    <name type="scientific">Elysia chlorotica</name>
    <name type="common">Eastern emerald elysia</name>
    <name type="synonym">Sea slug</name>
    <dbReference type="NCBI Taxonomy" id="188477"/>
    <lineage>
        <taxon>Eukaryota</taxon>
        <taxon>Metazoa</taxon>
        <taxon>Spiralia</taxon>
        <taxon>Lophotrochozoa</taxon>
        <taxon>Mollusca</taxon>
        <taxon>Gastropoda</taxon>
        <taxon>Heterobranchia</taxon>
        <taxon>Euthyneura</taxon>
        <taxon>Panpulmonata</taxon>
        <taxon>Sacoglossa</taxon>
        <taxon>Placobranchoidea</taxon>
        <taxon>Plakobranchidae</taxon>
        <taxon>Elysia</taxon>
    </lineage>
</organism>
<dbReference type="Pfam" id="PF06271">
    <property type="entry name" value="RDD"/>
    <property type="match status" value="1"/>
</dbReference>
<keyword evidence="4 6" id="KW-0472">Membrane</keyword>